<dbReference type="PROSITE" id="PS50949">
    <property type="entry name" value="HTH_GNTR"/>
    <property type="match status" value="1"/>
</dbReference>
<gene>
    <name evidence="5" type="ORF">ATK30_0205</name>
</gene>
<dbReference type="Gene3D" id="1.10.10.10">
    <property type="entry name" value="Winged helix-like DNA-binding domain superfamily/Winged helix DNA-binding domain"/>
    <property type="match status" value="1"/>
</dbReference>
<dbReference type="Proteomes" id="UP000233750">
    <property type="component" value="Unassembled WGS sequence"/>
</dbReference>
<comment type="caution">
    <text evidence="5">The sequence shown here is derived from an EMBL/GenBank/DDBJ whole genome shotgun (WGS) entry which is preliminary data.</text>
</comment>
<dbReference type="AlphaFoldDB" id="A0A2N3X1X4"/>
<dbReference type="SUPFAM" id="SSF46785">
    <property type="entry name" value="Winged helix' DNA-binding domain"/>
    <property type="match status" value="1"/>
</dbReference>
<dbReference type="OrthoDB" id="3615556at2"/>
<proteinExistence type="predicted"/>
<organism evidence="5 6">
    <name type="scientific">Amycolatopsis echigonensis</name>
    <dbReference type="NCBI Taxonomy" id="2576905"/>
    <lineage>
        <taxon>Bacteria</taxon>
        <taxon>Bacillati</taxon>
        <taxon>Actinomycetota</taxon>
        <taxon>Actinomycetes</taxon>
        <taxon>Pseudonocardiales</taxon>
        <taxon>Pseudonocardiaceae</taxon>
        <taxon>Amycolatopsis</taxon>
    </lineage>
</organism>
<dbReference type="EMBL" id="PJMY01000001">
    <property type="protein sequence ID" value="PKW00121.1"/>
    <property type="molecule type" value="Genomic_DNA"/>
</dbReference>
<name>A0A2N3X1X4_9PSEU</name>
<dbReference type="Pfam" id="PF00392">
    <property type="entry name" value="GntR"/>
    <property type="match status" value="1"/>
</dbReference>
<evidence type="ECO:0000256" key="3">
    <source>
        <dbReference type="ARBA" id="ARBA00023163"/>
    </source>
</evidence>
<evidence type="ECO:0000313" key="6">
    <source>
        <dbReference type="Proteomes" id="UP000233750"/>
    </source>
</evidence>
<accession>A0A2N3X1X4</accession>
<reference evidence="5 6" key="1">
    <citation type="submission" date="2017-12" db="EMBL/GenBank/DDBJ databases">
        <title>Sequencing the genomes of 1000 Actinobacteria strains.</title>
        <authorList>
            <person name="Klenk H.-P."/>
        </authorList>
    </citation>
    <scope>NUCLEOTIDE SEQUENCE [LARGE SCALE GENOMIC DNA]</scope>
    <source>
        <strain evidence="5 6">DSM 45165</strain>
    </source>
</reference>
<evidence type="ECO:0000256" key="1">
    <source>
        <dbReference type="ARBA" id="ARBA00023015"/>
    </source>
</evidence>
<dbReference type="InterPro" id="IPR036388">
    <property type="entry name" value="WH-like_DNA-bd_sf"/>
</dbReference>
<feature type="domain" description="HTH gntR-type" evidence="4">
    <location>
        <begin position="19"/>
        <end position="87"/>
    </location>
</feature>
<dbReference type="GO" id="GO:0003700">
    <property type="term" value="F:DNA-binding transcription factor activity"/>
    <property type="evidence" value="ECO:0007669"/>
    <property type="project" value="InterPro"/>
</dbReference>
<evidence type="ECO:0000313" key="5">
    <source>
        <dbReference type="EMBL" id="PKW00121.1"/>
    </source>
</evidence>
<keyword evidence="1" id="KW-0805">Transcription regulation</keyword>
<sequence>MRLHVLDDRSGRIDHDGPEYVWAQIADDIRRDIESGALPAGSKLAGGRKSAEIYGVAKASAAKAITALRHERVVTVVLGCGTFATRNGQGPGEIACG</sequence>
<dbReference type="RefSeq" id="WP_158242424.1">
    <property type="nucleotide sequence ID" value="NZ_PJMY01000001.1"/>
</dbReference>
<keyword evidence="2" id="KW-0238">DNA-binding</keyword>
<evidence type="ECO:0000256" key="2">
    <source>
        <dbReference type="ARBA" id="ARBA00023125"/>
    </source>
</evidence>
<protein>
    <submittedName>
        <fullName evidence="5">LacI family transcriptional regulator</fullName>
    </submittedName>
</protein>
<keyword evidence="6" id="KW-1185">Reference proteome</keyword>
<dbReference type="InterPro" id="IPR000524">
    <property type="entry name" value="Tscrpt_reg_HTH_GntR"/>
</dbReference>
<keyword evidence="3" id="KW-0804">Transcription</keyword>
<dbReference type="InterPro" id="IPR036390">
    <property type="entry name" value="WH_DNA-bd_sf"/>
</dbReference>
<dbReference type="SMART" id="SM00345">
    <property type="entry name" value="HTH_GNTR"/>
    <property type="match status" value="1"/>
</dbReference>
<evidence type="ECO:0000259" key="4">
    <source>
        <dbReference type="PROSITE" id="PS50949"/>
    </source>
</evidence>
<dbReference type="GO" id="GO:0003677">
    <property type="term" value="F:DNA binding"/>
    <property type="evidence" value="ECO:0007669"/>
    <property type="project" value="UniProtKB-KW"/>
</dbReference>